<gene>
    <name evidence="7" type="primary">LCA5</name>
</gene>
<organism evidence="6 7">
    <name type="scientific">Gekko japonicus</name>
    <name type="common">Schlegel's Japanese gecko</name>
    <dbReference type="NCBI Taxonomy" id="146911"/>
    <lineage>
        <taxon>Eukaryota</taxon>
        <taxon>Metazoa</taxon>
        <taxon>Chordata</taxon>
        <taxon>Craniata</taxon>
        <taxon>Vertebrata</taxon>
        <taxon>Euteleostomi</taxon>
        <taxon>Lepidosauria</taxon>
        <taxon>Squamata</taxon>
        <taxon>Bifurcata</taxon>
        <taxon>Gekkota</taxon>
        <taxon>Gekkonidae</taxon>
        <taxon>Gekkoninae</taxon>
        <taxon>Gekko</taxon>
    </lineage>
</organism>
<feature type="compositionally biased region" description="Low complexity" evidence="4">
    <location>
        <begin position="21"/>
        <end position="39"/>
    </location>
</feature>
<evidence type="ECO:0000256" key="3">
    <source>
        <dbReference type="SAM" id="Coils"/>
    </source>
</evidence>
<feature type="coiled-coil region" evidence="3">
    <location>
        <begin position="113"/>
        <end position="299"/>
    </location>
</feature>
<sequence>MGERGRSLDSGNNQKSDSDKSYSYYSDDDSSCASDCSAAVSTQSTNTEEKSHKAQNLKTLGHYQASKHIASKYAPSKKGMRWSFRSQSLNRESPIKDIGLVTKRVLSARLLKINELRNELTELHVKLDELQKENRALKQLQYRHEKALQKFEDTENEISQLLTRHNDEIRVLRERLRKSQEKEQTAERKLKVSEEDLYKAKGALQKLRRLAEDRHLPERDDLAKKLSSVESKLDDNEKRIKDLEKTLDLSSNSFQRQLHSEKKKLHEAQEENKVLQEEIQRLKQKLKDKERELDTKNIYANRMLKPSPKKGINITPRKNAVNRDTKKEERMTKGVQTSGYFSPVEFLPPPDFISDPVSEEKTEDVYIKTEEIVKNDWKEQAEHIRQEQITEKEERLKRDQELQALEETTKKFRDEWKREESERKKTENNILLERENKTKMESEIHTLENEMQNSENVEERRQKEMLLMKMYKLDRETQINTKLAAQTFTSDTTIATYSLETSNRPFQFSETAENIFNGFPEYDQHSGVTKGETQKQQNVGATCSSDDLTFGSYVPSFAKGSRRPSWLNQKGDVLEEATKENVGLGIKRDKKTNLMEQLFGSHVNVSSKTNDLDFFDQDSGTDSFPQDKGITHKVKDDTDIFFSEGKSYNPKRHRLQQTASRPAVKALNYLEDEIEEVLLQ</sequence>
<name>A0ABM1KL87_GEKJA</name>
<keyword evidence="6" id="KW-1185">Reference proteome</keyword>
<dbReference type="Pfam" id="PF15619">
    <property type="entry name" value="Lebercilin"/>
    <property type="match status" value="1"/>
</dbReference>
<dbReference type="InterPro" id="IPR026188">
    <property type="entry name" value="Lebercilin-like"/>
</dbReference>
<dbReference type="GeneID" id="107116959"/>
<evidence type="ECO:0000256" key="2">
    <source>
        <dbReference type="ARBA" id="ARBA00023054"/>
    </source>
</evidence>
<protein>
    <submittedName>
        <fullName evidence="7">Lebercilin</fullName>
    </submittedName>
</protein>
<evidence type="ECO:0000313" key="6">
    <source>
        <dbReference type="Proteomes" id="UP000694871"/>
    </source>
</evidence>
<evidence type="ECO:0000259" key="5">
    <source>
        <dbReference type="Pfam" id="PF15619"/>
    </source>
</evidence>
<evidence type="ECO:0000256" key="1">
    <source>
        <dbReference type="ARBA" id="ARBA00010229"/>
    </source>
</evidence>
<dbReference type="InterPro" id="IPR028933">
    <property type="entry name" value="Lebercilin_dom"/>
</dbReference>
<evidence type="ECO:0000313" key="7">
    <source>
        <dbReference type="RefSeq" id="XP_015274474.1"/>
    </source>
</evidence>
<keyword evidence="2 3" id="KW-0175">Coiled coil</keyword>
<accession>A0ABM1KL87</accession>
<dbReference type="PANTHER" id="PTHR16650:SF10">
    <property type="entry name" value="LEBERCILIN"/>
    <property type="match status" value="1"/>
</dbReference>
<evidence type="ECO:0000256" key="4">
    <source>
        <dbReference type="SAM" id="MobiDB-lite"/>
    </source>
</evidence>
<proteinExistence type="inferred from homology"/>
<reference evidence="7" key="1">
    <citation type="submission" date="2025-08" db="UniProtKB">
        <authorList>
            <consortium name="RefSeq"/>
        </authorList>
    </citation>
    <scope>IDENTIFICATION</scope>
</reference>
<dbReference type="PANTHER" id="PTHR16650">
    <property type="entry name" value="C21ORF13-RELATED"/>
    <property type="match status" value="1"/>
</dbReference>
<feature type="region of interest" description="Disordered" evidence="4">
    <location>
        <begin position="1"/>
        <end position="58"/>
    </location>
</feature>
<comment type="similarity">
    <text evidence="1">Belongs to the LCA5 family.</text>
</comment>
<feature type="coiled-coil region" evidence="3">
    <location>
        <begin position="402"/>
        <end position="464"/>
    </location>
</feature>
<dbReference type="Proteomes" id="UP000694871">
    <property type="component" value="Unplaced"/>
</dbReference>
<feature type="domain" description="Lebercilin" evidence="5">
    <location>
        <begin position="101"/>
        <end position="293"/>
    </location>
</feature>
<dbReference type="RefSeq" id="XP_015274474.1">
    <property type="nucleotide sequence ID" value="XM_015418988.1"/>
</dbReference>